<name>A0ABV1JS24_9PSEU</name>
<feature type="compositionally biased region" description="Low complexity" evidence="1">
    <location>
        <begin position="36"/>
        <end position="51"/>
    </location>
</feature>
<sequence>MDNIHEMNGPDFFQKAYRMSAYQGVMKMRVMEQMNRENASAHASSANAPARPRGEDEVQEMTASAMAFVHPELFEIGSA</sequence>
<keyword evidence="3" id="KW-1185">Reference proteome</keyword>
<protein>
    <submittedName>
        <fullName evidence="2">Uncharacterized protein</fullName>
    </submittedName>
</protein>
<gene>
    <name evidence="2" type="ORF">WHI96_07900</name>
</gene>
<dbReference type="RefSeq" id="WP_345652838.1">
    <property type="nucleotide sequence ID" value="NZ_BAABLY010000082.1"/>
</dbReference>
<reference evidence="2 3" key="1">
    <citation type="submission" date="2024-03" db="EMBL/GenBank/DDBJ databases">
        <title>Draft genome sequence of Pseudonocardia tropica JCM 19149.</title>
        <authorList>
            <person name="Butdee W."/>
            <person name="Duangmal K."/>
        </authorList>
    </citation>
    <scope>NUCLEOTIDE SEQUENCE [LARGE SCALE GENOMIC DNA]</scope>
    <source>
        <strain evidence="2 3">JCM 19149</strain>
    </source>
</reference>
<evidence type="ECO:0000313" key="2">
    <source>
        <dbReference type="EMBL" id="MEQ3538740.1"/>
    </source>
</evidence>
<comment type="caution">
    <text evidence="2">The sequence shown here is derived from an EMBL/GenBank/DDBJ whole genome shotgun (WGS) entry which is preliminary data.</text>
</comment>
<evidence type="ECO:0000313" key="3">
    <source>
        <dbReference type="Proteomes" id="UP001464923"/>
    </source>
</evidence>
<accession>A0ABV1JS24</accession>
<feature type="region of interest" description="Disordered" evidence="1">
    <location>
        <begin position="36"/>
        <end position="60"/>
    </location>
</feature>
<dbReference type="Proteomes" id="UP001464923">
    <property type="component" value="Unassembled WGS sequence"/>
</dbReference>
<proteinExistence type="predicted"/>
<organism evidence="2 3">
    <name type="scientific">Pseudonocardia tropica</name>
    <dbReference type="NCBI Taxonomy" id="681289"/>
    <lineage>
        <taxon>Bacteria</taxon>
        <taxon>Bacillati</taxon>
        <taxon>Actinomycetota</taxon>
        <taxon>Actinomycetes</taxon>
        <taxon>Pseudonocardiales</taxon>
        <taxon>Pseudonocardiaceae</taxon>
        <taxon>Pseudonocardia</taxon>
    </lineage>
</organism>
<dbReference type="EMBL" id="JBEDNP010000004">
    <property type="protein sequence ID" value="MEQ3538740.1"/>
    <property type="molecule type" value="Genomic_DNA"/>
</dbReference>
<evidence type="ECO:0000256" key="1">
    <source>
        <dbReference type="SAM" id="MobiDB-lite"/>
    </source>
</evidence>